<dbReference type="Pfam" id="PF26119">
    <property type="entry name" value="DUF8036"/>
    <property type="match status" value="1"/>
</dbReference>
<evidence type="ECO:0000313" key="3">
    <source>
        <dbReference type="Proteomes" id="UP001596461"/>
    </source>
</evidence>
<accession>A0ABD5WEM4</accession>
<evidence type="ECO:0000313" key="2">
    <source>
        <dbReference type="EMBL" id="MFC7070920.1"/>
    </source>
</evidence>
<dbReference type="EMBL" id="JBHTAH010000015">
    <property type="protein sequence ID" value="MFC7070920.1"/>
    <property type="molecule type" value="Genomic_DNA"/>
</dbReference>
<keyword evidence="1" id="KW-0812">Transmembrane</keyword>
<name>A0ABD5WEM4_9EURY</name>
<keyword evidence="1" id="KW-0472">Membrane</keyword>
<keyword evidence="3" id="KW-1185">Reference proteome</keyword>
<dbReference type="AlphaFoldDB" id="A0ABD5WEM4"/>
<feature type="transmembrane region" description="Helical" evidence="1">
    <location>
        <begin position="6"/>
        <end position="27"/>
    </location>
</feature>
<feature type="transmembrane region" description="Helical" evidence="1">
    <location>
        <begin position="39"/>
        <end position="60"/>
    </location>
</feature>
<dbReference type="Proteomes" id="UP001596461">
    <property type="component" value="Unassembled WGS sequence"/>
</dbReference>
<dbReference type="GeneID" id="81124528"/>
<evidence type="ECO:0000256" key="1">
    <source>
        <dbReference type="SAM" id="Phobius"/>
    </source>
</evidence>
<sequence length="100" mass="11173">MSLWLQVIWVAAALNIVLLLGLSYVWGRNYTRFRSKHTLGLAAFGVVLLAENATALYLFYFNPDLSAWIAAQAPIAHRAIGALRLLELVAIGFLAWITWD</sequence>
<comment type="caution">
    <text evidence="2">The sequence shown here is derived from an EMBL/GenBank/DDBJ whole genome shotgun (WGS) entry which is preliminary data.</text>
</comment>
<dbReference type="RefSeq" id="WP_284032658.1">
    <property type="nucleotide sequence ID" value="NZ_CP126154.1"/>
</dbReference>
<dbReference type="InterPro" id="IPR058349">
    <property type="entry name" value="DUF8036"/>
</dbReference>
<organism evidence="2 3">
    <name type="scientific">Halobaculum lipolyticum</name>
    <dbReference type="NCBI Taxonomy" id="3032001"/>
    <lineage>
        <taxon>Archaea</taxon>
        <taxon>Methanobacteriati</taxon>
        <taxon>Methanobacteriota</taxon>
        <taxon>Stenosarchaea group</taxon>
        <taxon>Halobacteria</taxon>
        <taxon>Halobacteriales</taxon>
        <taxon>Haloferacaceae</taxon>
        <taxon>Halobaculum</taxon>
    </lineage>
</organism>
<proteinExistence type="predicted"/>
<protein>
    <submittedName>
        <fullName evidence="2">Uncharacterized protein</fullName>
    </submittedName>
</protein>
<gene>
    <name evidence="2" type="ORF">ACFQL9_14825</name>
</gene>
<reference evidence="2 3" key="1">
    <citation type="journal article" date="2019" name="Int. J. Syst. Evol. Microbiol.">
        <title>The Global Catalogue of Microorganisms (GCM) 10K type strain sequencing project: providing services to taxonomists for standard genome sequencing and annotation.</title>
        <authorList>
            <consortium name="The Broad Institute Genomics Platform"/>
            <consortium name="The Broad Institute Genome Sequencing Center for Infectious Disease"/>
            <person name="Wu L."/>
            <person name="Ma J."/>
        </authorList>
    </citation>
    <scope>NUCLEOTIDE SEQUENCE [LARGE SCALE GENOMIC DNA]</scope>
    <source>
        <strain evidence="2 3">DT31</strain>
    </source>
</reference>
<keyword evidence="1" id="KW-1133">Transmembrane helix</keyword>
<feature type="transmembrane region" description="Helical" evidence="1">
    <location>
        <begin position="80"/>
        <end position="99"/>
    </location>
</feature>